<dbReference type="GO" id="GO:0009228">
    <property type="term" value="P:thiamine biosynthetic process"/>
    <property type="evidence" value="ECO:0007669"/>
    <property type="project" value="UniProtKB-UniRule"/>
</dbReference>
<dbReference type="Pfam" id="PF13292">
    <property type="entry name" value="DXP_synthase_N"/>
    <property type="match status" value="1"/>
</dbReference>
<proteinExistence type="inferred from homology"/>
<dbReference type="HAMAP" id="MF_00315">
    <property type="entry name" value="DXP_synth"/>
    <property type="match status" value="1"/>
</dbReference>
<evidence type="ECO:0000256" key="11">
    <source>
        <dbReference type="HAMAP-Rule" id="MF_00315"/>
    </source>
</evidence>
<comment type="caution">
    <text evidence="13">The sequence shown here is derived from an EMBL/GenBank/DDBJ whole genome shotgun (WGS) entry which is preliminary data.</text>
</comment>
<dbReference type="PANTHER" id="PTHR43322">
    <property type="entry name" value="1-D-DEOXYXYLULOSE 5-PHOSPHATE SYNTHASE-RELATED"/>
    <property type="match status" value="1"/>
</dbReference>
<comment type="cofactor">
    <cofactor evidence="11">
        <name>thiamine diphosphate</name>
        <dbReference type="ChEBI" id="CHEBI:58937"/>
    </cofactor>
    <text evidence="11">Binds 1 thiamine pyrophosphate per subunit.</text>
</comment>
<dbReference type="EC" id="2.2.1.7" evidence="11"/>
<comment type="similarity">
    <text evidence="2 11">Belongs to the transketolase family. DXPS subfamily.</text>
</comment>
<dbReference type="GO" id="GO:0030976">
    <property type="term" value="F:thiamine pyrophosphate binding"/>
    <property type="evidence" value="ECO:0007669"/>
    <property type="project" value="UniProtKB-UniRule"/>
</dbReference>
<dbReference type="Gene3D" id="3.40.50.970">
    <property type="match status" value="2"/>
</dbReference>
<gene>
    <name evidence="11" type="primary">dxs</name>
    <name evidence="13" type="ORF">HNQ45_001293</name>
</gene>
<protein>
    <recommendedName>
        <fullName evidence="11">1-deoxy-D-xylulose-5-phosphate synthase</fullName>
        <ecNumber evidence="11">2.2.1.7</ecNumber>
    </recommendedName>
    <alternativeName>
        <fullName evidence="11">1-deoxyxylulose-5-phosphate synthase</fullName>
        <shortName evidence="11">DXP synthase</shortName>
        <shortName evidence="11">DXPS</shortName>
    </alternativeName>
</protein>
<reference evidence="13 14" key="1">
    <citation type="submission" date="2020-08" db="EMBL/GenBank/DDBJ databases">
        <title>Genomic Encyclopedia of Type Strains, Phase IV (KMG-IV): sequencing the most valuable type-strain genomes for metagenomic binning, comparative biology and taxonomic classification.</title>
        <authorList>
            <person name="Goeker M."/>
        </authorList>
    </citation>
    <scope>NUCLEOTIDE SEQUENCE [LARGE SCALE GENOMIC DNA]</scope>
    <source>
        <strain evidence="13 14">DSM 19163</strain>
    </source>
</reference>
<feature type="domain" description="Transketolase-like pyrimidine-binding" evidence="12">
    <location>
        <begin position="315"/>
        <end position="478"/>
    </location>
</feature>
<keyword evidence="6 11" id="KW-0479">Metal-binding</keyword>
<feature type="binding site" evidence="11">
    <location>
        <position position="366"/>
    </location>
    <ligand>
        <name>thiamine diphosphate</name>
        <dbReference type="ChEBI" id="CHEBI:58937"/>
    </ligand>
</feature>
<organism evidence="13 14">
    <name type="scientific">Nosocomiicoccus ampullae</name>
    <dbReference type="NCBI Taxonomy" id="489910"/>
    <lineage>
        <taxon>Bacteria</taxon>
        <taxon>Bacillati</taxon>
        <taxon>Bacillota</taxon>
        <taxon>Bacilli</taxon>
        <taxon>Bacillales</taxon>
        <taxon>Staphylococcaceae</taxon>
        <taxon>Nosocomiicoccus</taxon>
    </lineage>
</organism>
<keyword evidence="5 11" id="KW-0808">Transferase</keyword>
<keyword evidence="8 11" id="KW-0784">Thiamine biosynthesis</keyword>
<name>A0A9Q2CZZ9_9STAP</name>
<dbReference type="Proteomes" id="UP000579136">
    <property type="component" value="Unassembled WGS sequence"/>
</dbReference>
<evidence type="ECO:0000313" key="14">
    <source>
        <dbReference type="Proteomes" id="UP000579136"/>
    </source>
</evidence>
<comment type="subunit">
    <text evidence="3 11">Homodimer.</text>
</comment>
<dbReference type="EMBL" id="JACHHF010000007">
    <property type="protein sequence ID" value="MBB5176405.1"/>
    <property type="molecule type" value="Genomic_DNA"/>
</dbReference>
<feature type="binding site" evidence="11">
    <location>
        <position position="173"/>
    </location>
    <ligand>
        <name>Mg(2+)</name>
        <dbReference type="ChEBI" id="CHEBI:18420"/>
    </ligand>
</feature>
<comment type="catalytic activity">
    <reaction evidence="11">
        <text>D-glyceraldehyde 3-phosphate + pyruvate + H(+) = 1-deoxy-D-xylulose 5-phosphate + CO2</text>
        <dbReference type="Rhea" id="RHEA:12605"/>
        <dbReference type="ChEBI" id="CHEBI:15361"/>
        <dbReference type="ChEBI" id="CHEBI:15378"/>
        <dbReference type="ChEBI" id="CHEBI:16526"/>
        <dbReference type="ChEBI" id="CHEBI:57792"/>
        <dbReference type="ChEBI" id="CHEBI:59776"/>
        <dbReference type="EC" id="2.2.1.7"/>
    </reaction>
</comment>
<feature type="binding site" evidence="11">
    <location>
        <begin position="145"/>
        <end position="146"/>
    </location>
    <ligand>
        <name>thiamine diphosphate</name>
        <dbReference type="ChEBI" id="CHEBI:58937"/>
    </ligand>
</feature>
<dbReference type="SMART" id="SM00861">
    <property type="entry name" value="Transket_pyr"/>
    <property type="match status" value="1"/>
</dbReference>
<dbReference type="AlphaFoldDB" id="A0A9Q2CZZ9"/>
<keyword evidence="7 11" id="KW-0460">Magnesium</keyword>
<dbReference type="CDD" id="cd07033">
    <property type="entry name" value="TPP_PYR_DXS_TK_like"/>
    <property type="match status" value="1"/>
</dbReference>
<evidence type="ECO:0000256" key="6">
    <source>
        <dbReference type="ARBA" id="ARBA00022723"/>
    </source>
</evidence>
<accession>A0A9Q2CZZ9</accession>
<feature type="binding site" evidence="11">
    <location>
        <position position="284"/>
    </location>
    <ligand>
        <name>thiamine diphosphate</name>
        <dbReference type="ChEBI" id="CHEBI:58937"/>
    </ligand>
</feature>
<evidence type="ECO:0000256" key="10">
    <source>
        <dbReference type="ARBA" id="ARBA00023229"/>
    </source>
</evidence>
<dbReference type="Pfam" id="PF02780">
    <property type="entry name" value="Transketolase_C"/>
    <property type="match status" value="1"/>
</dbReference>
<dbReference type="NCBIfam" id="NF003933">
    <property type="entry name" value="PRK05444.2-2"/>
    <property type="match status" value="1"/>
</dbReference>
<evidence type="ECO:0000256" key="3">
    <source>
        <dbReference type="ARBA" id="ARBA00011738"/>
    </source>
</evidence>
<dbReference type="GO" id="GO:0008661">
    <property type="term" value="F:1-deoxy-D-xylulose-5-phosphate synthase activity"/>
    <property type="evidence" value="ECO:0007669"/>
    <property type="project" value="UniProtKB-UniRule"/>
</dbReference>
<dbReference type="InterPro" id="IPR005475">
    <property type="entry name" value="Transketolase-like_Pyr-bd"/>
</dbReference>
<dbReference type="SUPFAM" id="SSF52922">
    <property type="entry name" value="TK C-terminal domain-like"/>
    <property type="match status" value="1"/>
</dbReference>
<dbReference type="GO" id="GO:0005829">
    <property type="term" value="C:cytosol"/>
    <property type="evidence" value="ECO:0007669"/>
    <property type="project" value="TreeGrafter"/>
</dbReference>
<dbReference type="InterPro" id="IPR029061">
    <property type="entry name" value="THDP-binding"/>
</dbReference>
<dbReference type="GO" id="GO:0016114">
    <property type="term" value="P:terpenoid biosynthetic process"/>
    <property type="evidence" value="ECO:0007669"/>
    <property type="project" value="UniProtKB-UniRule"/>
</dbReference>
<feature type="binding site" evidence="11">
    <location>
        <position position="173"/>
    </location>
    <ligand>
        <name>thiamine diphosphate</name>
        <dbReference type="ChEBI" id="CHEBI:58937"/>
    </ligand>
</feature>
<dbReference type="InterPro" id="IPR005477">
    <property type="entry name" value="Dxylulose-5-P_synthase"/>
</dbReference>
<dbReference type="InterPro" id="IPR009014">
    <property type="entry name" value="Transketo_C/PFOR_II"/>
</dbReference>
<dbReference type="PROSITE" id="PS00801">
    <property type="entry name" value="TRANSKETOLASE_1"/>
    <property type="match status" value="1"/>
</dbReference>
<evidence type="ECO:0000256" key="9">
    <source>
        <dbReference type="ARBA" id="ARBA00023052"/>
    </source>
</evidence>
<comment type="cofactor">
    <cofactor evidence="11">
        <name>Mg(2+)</name>
        <dbReference type="ChEBI" id="CHEBI:18420"/>
    </cofactor>
    <text evidence="11">Binds 1 Mg(2+) ion per subunit.</text>
</comment>
<evidence type="ECO:0000256" key="8">
    <source>
        <dbReference type="ARBA" id="ARBA00022977"/>
    </source>
</evidence>
<keyword evidence="14" id="KW-1185">Reference proteome</keyword>
<evidence type="ECO:0000256" key="2">
    <source>
        <dbReference type="ARBA" id="ARBA00011081"/>
    </source>
</evidence>
<evidence type="ECO:0000256" key="7">
    <source>
        <dbReference type="ARBA" id="ARBA00022842"/>
    </source>
</evidence>
<dbReference type="GO" id="GO:0019288">
    <property type="term" value="P:isopentenyl diphosphate biosynthetic process, methylerythritol 4-phosphate pathway"/>
    <property type="evidence" value="ECO:0007669"/>
    <property type="project" value="TreeGrafter"/>
</dbReference>
<keyword evidence="10 11" id="KW-0414">Isoprene biosynthesis</keyword>
<dbReference type="GO" id="GO:0000287">
    <property type="term" value="F:magnesium ion binding"/>
    <property type="evidence" value="ECO:0007669"/>
    <property type="project" value="UniProtKB-UniRule"/>
</dbReference>
<feature type="binding site" evidence="11">
    <location>
        <position position="144"/>
    </location>
    <ligand>
        <name>Mg(2+)</name>
        <dbReference type="ChEBI" id="CHEBI:18420"/>
    </ligand>
</feature>
<dbReference type="PANTHER" id="PTHR43322:SF5">
    <property type="entry name" value="1-DEOXY-D-XYLULOSE-5-PHOSPHATE SYNTHASE, CHLOROPLASTIC"/>
    <property type="match status" value="1"/>
</dbReference>
<comment type="function">
    <text evidence="11">Catalyzes the acyloin condensation reaction between C atoms 2 and 3 of pyruvate and glyceraldehyde 3-phosphate to yield 1-deoxy-D-xylulose-5-phosphate (DXP).</text>
</comment>
<dbReference type="InterPro" id="IPR033248">
    <property type="entry name" value="Transketolase_C"/>
</dbReference>
<evidence type="ECO:0000256" key="4">
    <source>
        <dbReference type="ARBA" id="ARBA00011870"/>
    </source>
</evidence>
<dbReference type="SUPFAM" id="SSF52518">
    <property type="entry name" value="Thiamin diphosphate-binding fold (THDP-binding)"/>
    <property type="match status" value="2"/>
</dbReference>
<dbReference type="Gene3D" id="3.40.50.920">
    <property type="match status" value="1"/>
</dbReference>
<dbReference type="NCBIfam" id="TIGR00204">
    <property type="entry name" value="dxs"/>
    <property type="match status" value="1"/>
</dbReference>
<evidence type="ECO:0000256" key="1">
    <source>
        <dbReference type="ARBA" id="ARBA00004980"/>
    </source>
</evidence>
<evidence type="ECO:0000313" key="13">
    <source>
        <dbReference type="EMBL" id="MBB5176405.1"/>
    </source>
</evidence>
<comment type="pathway">
    <text evidence="1 11">Metabolic intermediate biosynthesis; 1-deoxy-D-xylulose 5-phosphate biosynthesis; 1-deoxy-D-xylulose 5-phosphate from D-glyceraldehyde 3-phosphate and pyruvate: step 1/1.</text>
</comment>
<evidence type="ECO:0000256" key="5">
    <source>
        <dbReference type="ARBA" id="ARBA00022679"/>
    </source>
</evidence>
<dbReference type="InterPro" id="IPR049557">
    <property type="entry name" value="Transketolase_CS"/>
</dbReference>
<keyword evidence="9 11" id="KW-0786">Thiamine pyrophosphate</keyword>
<evidence type="ECO:0000259" key="12">
    <source>
        <dbReference type="SMART" id="SM00861"/>
    </source>
</evidence>
<dbReference type="CDD" id="cd02007">
    <property type="entry name" value="TPP_DXS"/>
    <property type="match status" value="1"/>
</dbReference>
<feature type="binding site" evidence="11">
    <location>
        <position position="72"/>
    </location>
    <ligand>
        <name>thiamine diphosphate</name>
        <dbReference type="ChEBI" id="CHEBI:58937"/>
    </ligand>
</feature>
<comment type="subunit">
    <text evidence="4">Heterodimer of an alpha and a beta chain.</text>
</comment>
<dbReference type="Pfam" id="PF02779">
    <property type="entry name" value="Transket_pyr"/>
    <property type="match status" value="1"/>
</dbReference>
<dbReference type="RefSeq" id="WP_183674837.1">
    <property type="nucleotide sequence ID" value="NZ_CBCRYX010000008.1"/>
</dbReference>
<sequence length="625" mass="69486">MRLEEIENPSFLKEKNDDELEELAQKIREFLIESCAETGGHIGANLGVVELTLALHRFYNSPEDKFLFDVGHQAYIHKILTGRTKDFKTLRQYKGLSGFPKMSESEHDVWEAGHSSTSLSAALGMAKARDIRNEDYNIVPIIGDGALTGGMALEALNHIGSEKSKMTIILNDNEMSIAPNVGAMHNMFGRIRTNSSYNKFKYDAEELLERIPSVGPSLRDLADKVKDSLKYLVVDGVFFEELGIKYIGPVDGHNFKELQKALESTNNYDGPVIIHVITKKGKGYYHAETDAIGKWHGLGPYKIETGETLGSSGTESWSEYVSNEVFEHALKDKKIVALTPAMPVGSKLTKFQNELPERFFDVGIAEQHAVTMSAGLAAAGMKPYLAIYSTFLQRGYDQVLHDVDRPNLNVFFGIDRSGLVGADGETHHGIFDVSFLMPLPNMTIMMPRDEIEAKLMINFALDYDGPIALRYPRGNVKGLQITERQPIVKGKWEIVDASKEKDAVIISYGPTLDVALEAKEILNKFGIELEVVNARFIKPVDADLLKEYGQSKTPLLIVEEVIETGGLGQYVQSYMLENNFLNSVKTIAIPDVYIEQGSVDKLLIEAGITVENVVKVVQNMVENND</sequence>
<feature type="binding site" evidence="11">
    <location>
        <begin position="113"/>
        <end position="115"/>
    </location>
    <ligand>
        <name>thiamine diphosphate</name>
        <dbReference type="ChEBI" id="CHEBI:58937"/>
    </ligand>
</feature>